<accession>I3Z1X0</accession>
<organism evidence="1 2">
    <name type="scientific">Belliella baltica (strain DSM 15883 / CIP 108006 / LMG 21964 / BA134)</name>
    <dbReference type="NCBI Taxonomy" id="866536"/>
    <lineage>
        <taxon>Bacteria</taxon>
        <taxon>Pseudomonadati</taxon>
        <taxon>Bacteroidota</taxon>
        <taxon>Cytophagia</taxon>
        <taxon>Cytophagales</taxon>
        <taxon>Cyclobacteriaceae</taxon>
        <taxon>Belliella</taxon>
    </lineage>
</organism>
<reference evidence="2" key="1">
    <citation type="submission" date="2012-06" db="EMBL/GenBank/DDBJ databases">
        <title>The complete genome of Belliella baltica DSM 15883.</title>
        <authorList>
            <person name="Lucas S."/>
            <person name="Copeland A."/>
            <person name="Lapidus A."/>
            <person name="Goodwin L."/>
            <person name="Pitluck S."/>
            <person name="Peters L."/>
            <person name="Mikhailova N."/>
            <person name="Davenport K."/>
            <person name="Kyrpides N."/>
            <person name="Mavromatis K."/>
            <person name="Pagani I."/>
            <person name="Ivanova N."/>
            <person name="Ovchinnikova G."/>
            <person name="Zeytun A."/>
            <person name="Detter J.C."/>
            <person name="Han C."/>
            <person name="Land M."/>
            <person name="Hauser L."/>
            <person name="Markowitz V."/>
            <person name="Cheng J.-F."/>
            <person name="Hugenholtz P."/>
            <person name="Woyke T."/>
            <person name="Wu D."/>
            <person name="Tindall B."/>
            <person name="Pomrenke H."/>
            <person name="Brambilla E."/>
            <person name="Klenk H.-P."/>
            <person name="Eisen J.A."/>
        </authorList>
    </citation>
    <scope>NUCLEOTIDE SEQUENCE [LARGE SCALE GENOMIC DNA]</scope>
    <source>
        <strain evidence="2">DSM 15883 / CIP 108006 / LMG 21964 / BA134</strain>
    </source>
</reference>
<proteinExistence type="predicted"/>
<evidence type="ECO:0000313" key="2">
    <source>
        <dbReference type="Proteomes" id="UP000006050"/>
    </source>
</evidence>
<gene>
    <name evidence="1" type="ordered locus">Belba_0581</name>
</gene>
<protein>
    <submittedName>
        <fullName evidence="1">Uncharacterized protein</fullName>
    </submittedName>
</protein>
<dbReference type="AlphaFoldDB" id="I3Z1X0"/>
<keyword evidence="2" id="KW-1185">Reference proteome</keyword>
<dbReference type="STRING" id="866536.Belba_0581"/>
<evidence type="ECO:0000313" key="1">
    <source>
        <dbReference type="EMBL" id="AFL83238.1"/>
    </source>
</evidence>
<dbReference type="Proteomes" id="UP000006050">
    <property type="component" value="Chromosome"/>
</dbReference>
<dbReference type="EMBL" id="CP003281">
    <property type="protein sequence ID" value="AFL83238.1"/>
    <property type="molecule type" value="Genomic_DNA"/>
</dbReference>
<name>I3Z1X0_BELBD</name>
<dbReference type="KEGG" id="bbd:Belba_0581"/>
<dbReference type="HOGENOM" id="CLU_1944512_0_0_10"/>
<sequence length="129" mass="14512">MRAGRRRSGPALALCVDRACPDLYIGNISVLTFLLLFASRQKVRGKNIKCFNTFSHYSKSTFILSKLTFSLSSRETSLLSYISTAGTPGQVYAFLYHALRRITKVVTIKDFLRLVHGYSMLSPLRGFLP</sequence>